<dbReference type="AlphaFoldDB" id="G2YP08"/>
<evidence type="ECO:0000313" key="2">
    <source>
        <dbReference type="Proteomes" id="UP000008177"/>
    </source>
</evidence>
<sequence>MPRCRQSETQEPSQFNASFHLIQYTIVTVPFPDDTCLHQSQHDRYKLTSPSYEILHDVVCSPPSYPLPSLQPTINRSF</sequence>
<protein>
    <submittedName>
        <fullName evidence="1">Uncharacterized protein</fullName>
    </submittedName>
</protein>
<accession>G2YP08</accession>
<name>G2YP08_BOTF4</name>
<dbReference type="InParanoid" id="G2YP08"/>
<evidence type="ECO:0000313" key="1">
    <source>
        <dbReference type="EMBL" id="CCD53356.1"/>
    </source>
</evidence>
<dbReference type="EMBL" id="FQ790346">
    <property type="protein sequence ID" value="CCD53356.1"/>
    <property type="molecule type" value="Genomic_DNA"/>
</dbReference>
<dbReference type="Proteomes" id="UP000008177">
    <property type="component" value="Unplaced contigs"/>
</dbReference>
<gene>
    <name evidence="1" type="ORF">BofuT4_uP123750.1</name>
</gene>
<dbReference type="HOGENOM" id="CLU_2621763_0_0_1"/>
<proteinExistence type="predicted"/>
<reference evidence="2" key="1">
    <citation type="journal article" date="2011" name="PLoS Genet.">
        <title>Genomic analysis of the necrotrophic fungal pathogens Sclerotinia sclerotiorum and Botrytis cinerea.</title>
        <authorList>
            <person name="Amselem J."/>
            <person name="Cuomo C.A."/>
            <person name="van Kan J.A."/>
            <person name="Viaud M."/>
            <person name="Benito E.P."/>
            <person name="Couloux A."/>
            <person name="Coutinho P.M."/>
            <person name="de Vries R.P."/>
            <person name="Dyer P.S."/>
            <person name="Fillinger S."/>
            <person name="Fournier E."/>
            <person name="Gout L."/>
            <person name="Hahn M."/>
            <person name="Kohn L."/>
            <person name="Lapalu N."/>
            <person name="Plummer K.M."/>
            <person name="Pradier J.M."/>
            <person name="Quevillon E."/>
            <person name="Sharon A."/>
            <person name="Simon A."/>
            <person name="ten Have A."/>
            <person name="Tudzynski B."/>
            <person name="Tudzynski P."/>
            <person name="Wincker P."/>
            <person name="Andrew M."/>
            <person name="Anthouard V."/>
            <person name="Beever R.E."/>
            <person name="Beffa R."/>
            <person name="Benoit I."/>
            <person name="Bouzid O."/>
            <person name="Brault B."/>
            <person name="Chen Z."/>
            <person name="Choquer M."/>
            <person name="Collemare J."/>
            <person name="Cotton P."/>
            <person name="Danchin E.G."/>
            <person name="Da Silva C."/>
            <person name="Gautier A."/>
            <person name="Giraud C."/>
            <person name="Giraud T."/>
            <person name="Gonzalez C."/>
            <person name="Grossetete S."/>
            <person name="Guldener U."/>
            <person name="Henrissat B."/>
            <person name="Howlett B.J."/>
            <person name="Kodira C."/>
            <person name="Kretschmer M."/>
            <person name="Lappartient A."/>
            <person name="Leroch M."/>
            <person name="Levis C."/>
            <person name="Mauceli E."/>
            <person name="Neuveglise C."/>
            <person name="Oeser B."/>
            <person name="Pearson M."/>
            <person name="Poulain J."/>
            <person name="Poussereau N."/>
            <person name="Quesneville H."/>
            <person name="Rascle C."/>
            <person name="Schumacher J."/>
            <person name="Segurens B."/>
            <person name="Sexton A."/>
            <person name="Silva E."/>
            <person name="Sirven C."/>
            <person name="Soanes D.M."/>
            <person name="Talbot N.J."/>
            <person name="Templeton M."/>
            <person name="Yandava C."/>
            <person name="Yarden O."/>
            <person name="Zeng Q."/>
            <person name="Rollins J.A."/>
            <person name="Lebrun M.H."/>
            <person name="Dickman M."/>
        </authorList>
    </citation>
    <scope>NUCLEOTIDE SEQUENCE [LARGE SCALE GENOMIC DNA]</scope>
    <source>
        <strain evidence="2">T4</strain>
    </source>
</reference>
<organism evidence="1 2">
    <name type="scientific">Botryotinia fuckeliana (strain T4)</name>
    <name type="common">Noble rot fungus</name>
    <name type="synonym">Botrytis cinerea</name>
    <dbReference type="NCBI Taxonomy" id="999810"/>
    <lineage>
        <taxon>Eukaryota</taxon>
        <taxon>Fungi</taxon>
        <taxon>Dikarya</taxon>
        <taxon>Ascomycota</taxon>
        <taxon>Pezizomycotina</taxon>
        <taxon>Leotiomycetes</taxon>
        <taxon>Helotiales</taxon>
        <taxon>Sclerotiniaceae</taxon>
        <taxon>Botrytis</taxon>
    </lineage>
</organism>